<evidence type="ECO:0000256" key="1">
    <source>
        <dbReference type="ARBA" id="ARBA00010574"/>
    </source>
</evidence>
<dbReference type="GO" id="GO:0043023">
    <property type="term" value="F:ribosomal large subunit binding"/>
    <property type="evidence" value="ECO:0007669"/>
    <property type="project" value="TreeGrafter"/>
</dbReference>
<dbReference type="AlphaFoldDB" id="A0A7S0CC84"/>
<dbReference type="NCBIfam" id="TIGR00090">
    <property type="entry name" value="rsfS_iojap_ybeB"/>
    <property type="match status" value="1"/>
</dbReference>
<protein>
    <recommendedName>
        <fullName evidence="4">Ribosomal silencing factor RsfS</fullName>
    </recommendedName>
</protein>
<dbReference type="PANTHER" id="PTHR21043:SF0">
    <property type="entry name" value="MITOCHONDRIAL ASSEMBLY OF RIBOSOMAL LARGE SUBUNIT PROTEIN 1"/>
    <property type="match status" value="1"/>
</dbReference>
<feature type="region of interest" description="Disordered" evidence="2">
    <location>
        <begin position="220"/>
        <end position="239"/>
    </location>
</feature>
<comment type="similarity">
    <text evidence="1">Belongs to the Iojap/RsfS family.</text>
</comment>
<feature type="region of interest" description="Disordered" evidence="2">
    <location>
        <begin position="35"/>
        <end position="55"/>
    </location>
</feature>
<dbReference type="GO" id="GO:0090071">
    <property type="term" value="P:negative regulation of ribosome biogenesis"/>
    <property type="evidence" value="ECO:0007669"/>
    <property type="project" value="TreeGrafter"/>
</dbReference>
<feature type="region of interest" description="Disordered" evidence="2">
    <location>
        <begin position="72"/>
        <end position="91"/>
    </location>
</feature>
<dbReference type="PANTHER" id="PTHR21043">
    <property type="entry name" value="IOJAP SUPERFAMILY ORTHOLOG"/>
    <property type="match status" value="1"/>
</dbReference>
<feature type="compositionally biased region" description="Acidic residues" evidence="2">
    <location>
        <begin position="230"/>
        <end position="239"/>
    </location>
</feature>
<organism evidence="3">
    <name type="scientific">Proboscia inermis</name>
    <dbReference type="NCBI Taxonomy" id="420281"/>
    <lineage>
        <taxon>Eukaryota</taxon>
        <taxon>Sar</taxon>
        <taxon>Stramenopiles</taxon>
        <taxon>Ochrophyta</taxon>
        <taxon>Bacillariophyta</taxon>
        <taxon>Coscinodiscophyceae</taxon>
        <taxon>Rhizosoleniophycidae</taxon>
        <taxon>Rhizosoleniales</taxon>
        <taxon>Rhizosoleniaceae</taxon>
        <taxon>Proboscia</taxon>
    </lineage>
</organism>
<evidence type="ECO:0008006" key="4">
    <source>
        <dbReference type="Google" id="ProtNLM"/>
    </source>
</evidence>
<dbReference type="InterPro" id="IPR004394">
    <property type="entry name" value="Iojap/RsfS/C7orf30"/>
</dbReference>
<dbReference type="EMBL" id="HBEL01032336">
    <property type="protein sequence ID" value="CAD8418992.1"/>
    <property type="molecule type" value="Transcribed_RNA"/>
</dbReference>
<dbReference type="Pfam" id="PF02410">
    <property type="entry name" value="RsfS"/>
    <property type="match status" value="1"/>
</dbReference>
<dbReference type="SUPFAM" id="SSF81301">
    <property type="entry name" value="Nucleotidyltransferase"/>
    <property type="match status" value="1"/>
</dbReference>
<dbReference type="GO" id="GO:0017148">
    <property type="term" value="P:negative regulation of translation"/>
    <property type="evidence" value="ECO:0007669"/>
    <property type="project" value="TreeGrafter"/>
</dbReference>
<dbReference type="InterPro" id="IPR043519">
    <property type="entry name" value="NT_sf"/>
</dbReference>
<name>A0A7S0CC84_9STRA</name>
<evidence type="ECO:0000313" key="3">
    <source>
        <dbReference type="EMBL" id="CAD8418992.1"/>
    </source>
</evidence>
<evidence type="ECO:0000256" key="2">
    <source>
        <dbReference type="SAM" id="MobiDB-lite"/>
    </source>
</evidence>
<proteinExistence type="inferred from homology"/>
<reference evidence="3" key="1">
    <citation type="submission" date="2021-01" db="EMBL/GenBank/DDBJ databases">
        <authorList>
            <person name="Corre E."/>
            <person name="Pelletier E."/>
            <person name="Niang G."/>
            <person name="Scheremetjew M."/>
            <person name="Finn R."/>
            <person name="Kale V."/>
            <person name="Holt S."/>
            <person name="Cochrane G."/>
            <person name="Meng A."/>
            <person name="Brown T."/>
            <person name="Cohen L."/>
        </authorList>
    </citation>
    <scope>NUCLEOTIDE SEQUENCE</scope>
    <source>
        <strain evidence="3">CCAP1064/1</strain>
    </source>
</reference>
<accession>A0A7S0CC84</accession>
<dbReference type="Gene3D" id="3.30.460.10">
    <property type="entry name" value="Beta Polymerase, domain 2"/>
    <property type="match status" value="1"/>
</dbReference>
<sequence length="239" mass="26289">MRTSFSTTQNFAQSGWKNNIDQTETGSTTALFMGRKANKQGGGKASLKKKNFDQNTSQTKEWIDFIEKIPTGPSVDASDVPPGPPSNDDLAPFIRTIVKAADERKADNIRAIRVSKLTAVTCFIIVLSGNSRPQNQAIAASILDDVEEFHDGRKPRNDGKPEGTADSGWILVDYGDVMVHIMTPKSRLFYDLEGQWKSGEEMDLSDVLIANAPPMFDGIGSDGNKQMLDLSEEDDPFWS</sequence>
<dbReference type="HAMAP" id="MF_01477">
    <property type="entry name" value="Iojap_RsfS"/>
    <property type="match status" value="1"/>
</dbReference>
<gene>
    <name evidence="3" type="ORF">PINE0816_LOCUS15127</name>
</gene>